<evidence type="ECO:0000313" key="4">
    <source>
        <dbReference type="Proteomes" id="UP000001219"/>
    </source>
</evidence>
<keyword evidence="4" id="KW-1185">Reference proteome</keyword>
<dbReference type="EMBL" id="CP001802">
    <property type="protein sequence ID" value="ACY21192.1"/>
    <property type="molecule type" value="Genomic_DNA"/>
</dbReference>
<evidence type="ECO:0000313" key="3">
    <source>
        <dbReference type="EMBL" id="ACY21192.1"/>
    </source>
</evidence>
<dbReference type="OrthoDB" id="5242641at2"/>
<dbReference type="PANTHER" id="PTHR46268">
    <property type="entry name" value="STRESS RESPONSE PROTEIN NHAX"/>
    <property type="match status" value="1"/>
</dbReference>
<dbReference type="eggNOG" id="COG0589">
    <property type="taxonomic scope" value="Bacteria"/>
</dbReference>
<dbReference type="RefSeq" id="WP_012833750.1">
    <property type="nucleotide sequence ID" value="NC_013441.1"/>
</dbReference>
<gene>
    <name evidence="3" type="ordered locus">Gbro_1938</name>
</gene>
<name>D0L9K4_GORB4</name>
<feature type="domain" description="UspA" evidence="2">
    <location>
        <begin position="2"/>
        <end position="136"/>
    </location>
</feature>
<feature type="domain" description="UspA" evidence="2">
    <location>
        <begin position="153"/>
        <end position="286"/>
    </location>
</feature>
<comment type="similarity">
    <text evidence="1">Belongs to the universal stress protein A family.</text>
</comment>
<evidence type="ECO:0000259" key="2">
    <source>
        <dbReference type="Pfam" id="PF00582"/>
    </source>
</evidence>
<reference evidence="3 4" key="2">
    <citation type="journal article" date="2010" name="Stand. Genomic Sci.">
        <title>Complete genome sequence of Gordonia bronchialis type strain (3410).</title>
        <authorList>
            <person name="Ivanova N."/>
            <person name="Sikorski J."/>
            <person name="Jando M."/>
            <person name="Lapidus A."/>
            <person name="Nolan M."/>
            <person name="Lucas S."/>
            <person name="Del Rio T.G."/>
            <person name="Tice H."/>
            <person name="Copeland A."/>
            <person name="Cheng J.F."/>
            <person name="Chen F."/>
            <person name="Bruce D."/>
            <person name="Goodwin L."/>
            <person name="Pitluck S."/>
            <person name="Mavromatis K."/>
            <person name="Ovchinnikova G."/>
            <person name="Pati A."/>
            <person name="Chen A."/>
            <person name="Palaniappan K."/>
            <person name="Land M."/>
            <person name="Hauser L."/>
            <person name="Chang Y.J."/>
            <person name="Jeffries C.D."/>
            <person name="Chain P."/>
            <person name="Saunders E."/>
            <person name="Han C."/>
            <person name="Detter J.C."/>
            <person name="Brettin T."/>
            <person name="Rohde M."/>
            <person name="Goker M."/>
            <person name="Bristow J."/>
            <person name="Eisen J.A."/>
            <person name="Markowitz V."/>
            <person name="Hugenholtz P."/>
            <person name="Klenk H.P."/>
            <person name="Kyrpides N.C."/>
        </authorList>
    </citation>
    <scope>NUCLEOTIDE SEQUENCE [LARGE SCALE GENOMIC DNA]</scope>
    <source>
        <strain evidence="4">ATCC 25592 / DSM 43247 / BCRC 13721 / JCM 3198 / KCTC 3076 / NBRC 16047 / NCTC 10667</strain>
    </source>
</reference>
<sequence length="290" mass="29929">MKIVVAYIATAGGRDAVALGTTLARTFDDAELEICVVLPPEPPDPSAQVERLADTLETAARGWLDDAAAAVPADLSPTTTIVVHPNPAGGLIERAEEVGADVLVTGGSGGGIVGRHTLGTVVNDVLHSSPVPVALAPLGFSHTGPSHIARISAALGMRPGAEHLVDTVIGFARAGAVPLRLVSLVALDDMDHHRGTSVDAAIQHARGHIERKTAEISERLAGTASTVTSAVIQGDSIENAIVELEWNDDDVIVVGSSRLAAPRRIFLGTTAAKMLRVLAIPMIVVPSSPQ</sequence>
<protein>
    <submittedName>
        <fullName evidence="3">UspA domain protein</fullName>
    </submittedName>
</protein>
<dbReference type="InterPro" id="IPR014729">
    <property type="entry name" value="Rossmann-like_a/b/a_fold"/>
</dbReference>
<accession>D0L9K4</accession>
<dbReference type="Proteomes" id="UP000001219">
    <property type="component" value="Chromosome"/>
</dbReference>
<dbReference type="SUPFAM" id="SSF52402">
    <property type="entry name" value="Adenine nucleotide alpha hydrolases-like"/>
    <property type="match status" value="2"/>
</dbReference>
<evidence type="ECO:0000256" key="1">
    <source>
        <dbReference type="ARBA" id="ARBA00008791"/>
    </source>
</evidence>
<proteinExistence type="inferred from homology"/>
<dbReference type="Gene3D" id="3.40.50.620">
    <property type="entry name" value="HUPs"/>
    <property type="match status" value="2"/>
</dbReference>
<dbReference type="CDD" id="cd00293">
    <property type="entry name" value="USP-like"/>
    <property type="match status" value="2"/>
</dbReference>
<dbReference type="PANTHER" id="PTHR46268:SF6">
    <property type="entry name" value="UNIVERSAL STRESS PROTEIN UP12"/>
    <property type="match status" value="1"/>
</dbReference>
<dbReference type="STRING" id="526226.Gbro_1938"/>
<dbReference type="InterPro" id="IPR006016">
    <property type="entry name" value="UspA"/>
</dbReference>
<dbReference type="AlphaFoldDB" id="D0L9K4"/>
<dbReference type="KEGG" id="gbr:Gbro_1938"/>
<reference evidence="4" key="1">
    <citation type="submission" date="2009-10" db="EMBL/GenBank/DDBJ databases">
        <title>The complete chromosome of Gordonia bronchialis DSM 43247.</title>
        <authorList>
            <consortium name="US DOE Joint Genome Institute (JGI-PGF)"/>
            <person name="Lucas S."/>
            <person name="Copeland A."/>
            <person name="Lapidus A."/>
            <person name="Glavina del Rio T."/>
            <person name="Dalin E."/>
            <person name="Tice H."/>
            <person name="Bruce D."/>
            <person name="Goodwin L."/>
            <person name="Pitluck S."/>
            <person name="Kyrpides N."/>
            <person name="Mavromatis K."/>
            <person name="Ivanova N."/>
            <person name="Ovchinnikova G."/>
            <person name="Saunders E."/>
            <person name="Brettin T."/>
            <person name="Detter J.C."/>
            <person name="Han C."/>
            <person name="Larimer F."/>
            <person name="Land M."/>
            <person name="Hauser L."/>
            <person name="Markowitz V."/>
            <person name="Cheng J.-F."/>
            <person name="Hugenholtz P."/>
            <person name="Woyke T."/>
            <person name="Wu D."/>
            <person name="Jando M."/>
            <person name="Schneider S."/>
            <person name="Goeker M."/>
            <person name="Klenk H.-P."/>
            <person name="Eisen J.A."/>
        </authorList>
    </citation>
    <scope>NUCLEOTIDE SEQUENCE [LARGE SCALE GENOMIC DNA]</scope>
    <source>
        <strain evidence="4">ATCC 25592 / DSM 43247 / BCRC 13721 / JCM 3198 / KCTC 3076 / NBRC 16047 / NCTC 10667</strain>
    </source>
</reference>
<dbReference type="HOGENOM" id="CLU_049301_4_1_11"/>
<organism evidence="3 4">
    <name type="scientific">Gordonia bronchialis (strain ATCC 25592 / DSM 43247 / BCRC 13721 / JCM 3198 / KCTC 3076 / NBRC 16047 / NCTC 10667)</name>
    <name type="common">Rhodococcus bronchialis</name>
    <dbReference type="NCBI Taxonomy" id="526226"/>
    <lineage>
        <taxon>Bacteria</taxon>
        <taxon>Bacillati</taxon>
        <taxon>Actinomycetota</taxon>
        <taxon>Actinomycetes</taxon>
        <taxon>Mycobacteriales</taxon>
        <taxon>Gordoniaceae</taxon>
        <taxon>Gordonia</taxon>
    </lineage>
</organism>
<dbReference type="Pfam" id="PF00582">
    <property type="entry name" value="Usp"/>
    <property type="match status" value="2"/>
</dbReference>